<dbReference type="EMBL" id="GBRH01251513">
    <property type="protein sequence ID" value="JAD46382.1"/>
    <property type="molecule type" value="Transcribed_RNA"/>
</dbReference>
<proteinExistence type="predicted"/>
<protein>
    <submittedName>
        <fullName evidence="1">Uncharacterized protein</fullName>
    </submittedName>
</protein>
<accession>A0A0A9AGZ3</accession>
<reference evidence="1" key="1">
    <citation type="submission" date="2014-09" db="EMBL/GenBank/DDBJ databases">
        <authorList>
            <person name="Magalhaes I.L.F."/>
            <person name="Oliveira U."/>
            <person name="Santos F.R."/>
            <person name="Vidigal T.H.D.A."/>
            <person name="Brescovit A.D."/>
            <person name="Santos A.J."/>
        </authorList>
    </citation>
    <scope>NUCLEOTIDE SEQUENCE</scope>
    <source>
        <tissue evidence="1">Shoot tissue taken approximately 20 cm above the soil surface</tissue>
    </source>
</reference>
<name>A0A0A9AGZ3_ARUDO</name>
<reference evidence="1" key="2">
    <citation type="journal article" date="2015" name="Data Brief">
        <title>Shoot transcriptome of the giant reed, Arundo donax.</title>
        <authorList>
            <person name="Barrero R.A."/>
            <person name="Guerrero F.D."/>
            <person name="Moolhuijzen P."/>
            <person name="Goolsby J.A."/>
            <person name="Tidwell J."/>
            <person name="Bellgard S.E."/>
            <person name="Bellgard M.I."/>
        </authorList>
    </citation>
    <scope>NUCLEOTIDE SEQUENCE</scope>
    <source>
        <tissue evidence="1">Shoot tissue taken approximately 20 cm above the soil surface</tissue>
    </source>
</reference>
<dbReference type="AlphaFoldDB" id="A0A0A9AGZ3"/>
<evidence type="ECO:0000313" key="1">
    <source>
        <dbReference type="EMBL" id="JAD46382.1"/>
    </source>
</evidence>
<sequence length="29" mass="3207">MKSVNLSHLNEISKLDASPFPSQCRLPHG</sequence>
<organism evidence="1">
    <name type="scientific">Arundo donax</name>
    <name type="common">Giant reed</name>
    <name type="synonym">Donax arundinaceus</name>
    <dbReference type="NCBI Taxonomy" id="35708"/>
    <lineage>
        <taxon>Eukaryota</taxon>
        <taxon>Viridiplantae</taxon>
        <taxon>Streptophyta</taxon>
        <taxon>Embryophyta</taxon>
        <taxon>Tracheophyta</taxon>
        <taxon>Spermatophyta</taxon>
        <taxon>Magnoliopsida</taxon>
        <taxon>Liliopsida</taxon>
        <taxon>Poales</taxon>
        <taxon>Poaceae</taxon>
        <taxon>PACMAD clade</taxon>
        <taxon>Arundinoideae</taxon>
        <taxon>Arundineae</taxon>
        <taxon>Arundo</taxon>
    </lineage>
</organism>